<evidence type="ECO:0000256" key="1">
    <source>
        <dbReference type="SAM" id="Phobius"/>
    </source>
</evidence>
<name>A0AAV6MKU6_9ROSI</name>
<organism evidence="2 3">
    <name type="scientific">Cucurbita argyrosperma subsp. sororia</name>
    <dbReference type="NCBI Taxonomy" id="37648"/>
    <lineage>
        <taxon>Eukaryota</taxon>
        <taxon>Viridiplantae</taxon>
        <taxon>Streptophyta</taxon>
        <taxon>Embryophyta</taxon>
        <taxon>Tracheophyta</taxon>
        <taxon>Spermatophyta</taxon>
        <taxon>Magnoliopsida</taxon>
        <taxon>eudicotyledons</taxon>
        <taxon>Gunneridae</taxon>
        <taxon>Pentapetalae</taxon>
        <taxon>rosids</taxon>
        <taxon>fabids</taxon>
        <taxon>Cucurbitales</taxon>
        <taxon>Cucurbitaceae</taxon>
        <taxon>Cucurbiteae</taxon>
        <taxon>Cucurbita</taxon>
    </lineage>
</organism>
<protein>
    <submittedName>
        <fullName evidence="2">Uncharacterized protein</fullName>
    </submittedName>
</protein>
<proteinExistence type="predicted"/>
<sequence>MAVGPLSTAVLFIDLPAAISRFCSSQQPRIIIVARFSFWVIKLILLFHAWRISEAIKAIPLLWVCLLVSASLTRLIFCSSLDPFLEVLKKYVI</sequence>
<dbReference type="AlphaFoldDB" id="A0AAV6MKU6"/>
<keyword evidence="1" id="KW-0812">Transmembrane</keyword>
<evidence type="ECO:0000313" key="2">
    <source>
        <dbReference type="EMBL" id="KAG6582415.1"/>
    </source>
</evidence>
<feature type="non-terminal residue" evidence="2">
    <location>
        <position position="1"/>
    </location>
</feature>
<accession>A0AAV6MKU6</accession>
<feature type="transmembrane region" description="Helical" evidence="1">
    <location>
        <begin position="30"/>
        <end position="47"/>
    </location>
</feature>
<feature type="transmembrane region" description="Helical" evidence="1">
    <location>
        <begin position="59"/>
        <end position="77"/>
    </location>
</feature>
<gene>
    <name evidence="2" type="ORF">SDJN03_22417</name>
</gene>
<dbReference type="EMBL" id="JAGKQH010000014">
    <property type="protein sequence ID" value="KAG6582415.1"/>
    <property type="molecule type" value="Genomic_DNA"/>
</dbReference>
<comment type="caution">
    <text evidence="2">The sequence shown here is derived from an EMBL/GenBank/DDBJ whole genome shotgun (WGS) entry which is preliminary data.</text>
</comment>
<keyword evidence="3" id="KW-1185">Reference proteome</keyword>
<evidence type="ECO:0000313" key="3">
    <source>
        <dbReference type="Proteomes" id="UP000685013"/>
    </source>
</evidence>
<dbReference type="Proteomes" id="UP000685013">
    <property type="component" value="Chromosome 14"/>
</dbReference>
<keyword evidence="1" id="KW-1133">Transmembrane helix</keyword>
<keyword evidence="1" id="KW-0472">Membrane</keyword>
<reference evidence="2 3" key="1">
    <citation type="journal article" date="2021" name="Hortic Res">
        <title>The domestication of Cucurbita argyrosperma as revealed by the genome of its wild relative.</title>
        <authorList>
            <person name="Barrera-Redondo J."/>
            <person name="Sanchez-de la Vega G."/>
            <person name="Aguirre-Liguori J.A."/>
            <person name="Castellanos-Morales G."/>
            <person name="Gutierrez-Guerrero Y.T."/>
            <person name="Aguirre-Dugua X."/>
            <person name="Aguirre-Planter E."/>
            <person name="Tenaillon M.I."/>
            <person name="Lira-Saade R."/>
            <person name="Eguiarte L.E."/>
        </authorList>
    </citation>
    <scope>NUCLEOTIDE SEQUENCE [LARGE SCALE GENOMIC DNA]</scope>
    <source>
        <strain evidence="2">JBR-2021</strain>
    </source>
</reference>